<dbReference type="InterPro" id="IPR029063">
    <property type="entry name" value="SAM-dependent_MTases_sf"/>
</dbReference>
<dbReference type="SUPFAM" id="SSF53335">
    <property type="entry name" value="S-adenosyl-L-methionine-dependent methyltransferases"/>
    <property type="match status" value="1"/>
</dbReference>
<keyword evidence="4" id="KW-1185">Reference proteome</keyword>
<dbReference type="OrthoDB" id="7843421at2"/>
<evidence type="ECO:0000313" key="3">
    <source>
        <dbReference type="EMBL" id="RMA41047.1"/>
    </source>
</evidence>
<feature type="domain" description="Glycosyltransferase 61 catalytic" evidence="1">
    <location>
        <begin position="68"/>
        <end position="236"/>
    </location>
</feature>
<proteinExistence type="predicted"/>
<evidence type="ECO:0000313" key="4">
    <source>
        <dbReference type="Proteomes" id="UP000281343"/>
    </source>
</evidence>
<dbReference type="RefSeq" id="WP_121899128.1">
    <property type="nucleotide sequence ID" value="NZ_RCNT01000009.1"/>
</dbReference>
<dbReference type="AlphaFoldDB" id="A0A3L9Y1T6"/>
<organism evidence="3 4">
    <name type="scientific">Rhodophyticola porphyridii</name>
    <dbReference type="NCBI Taxonomy" id="1852017"/>
    <lineage>
        <taxon>Bacteria</taxon>
        <taxon>Pseudomonadati</taxon>
        <taxon>Pseudomonadota</taxon>
        <taxon>Alphaproteobacteria</taxon>
        <taxon>Rhodobacterales</taxon>
        <taxon>Roseobacteraceae</taxon>
        <taxon>Rhodophyticola</taxon>
    </lineage>
</organism>
<sequence length="580" mass="63910">MQIIDDAVIVPNARGDGGLGVLDADGRFVPESTIFRGDVALFSPPAPIEPEEHIAGTHLFAGIMSWHFGHFLVESLSRLWPIHAPPESFASLLFVPKGPADRDRVETGFQAEFLDILAPGMRRQVLTRPTRVDRLIVPEQGFGTGALETGTPEFRLFLQSRTWPEPEASSPKRLYVSRAGLSKTKKGRILGDVALEQYLSDRGFRVLRPERISLTEQISLYRGAKRIIFDDGSAVHLFGLVAQPGQVAASIQRRFRTGSVAVGQRQLRAMAEVDLKVFDAVVREWRPAKLNRATSKSHGELDPKHLFEALRGFGAALEDDTHASLDLPSSKSIAHDMKSHGYLPVNRSEPLRKPAALAHYWGVEVPAGAHLDRKKLRSLRDGFYERQEVRSAFGHIRNSDRLLELGAGSGIVGSAVALNCDVDALLSFEANSNMVPVARKLYARNGLEERAEIRHGIVVAGSDAPAEMAFAVAEDYLGSMVVDDGRAAIPGMRLETVPTVSFSRIVEEFRPTALLMDIEGGELTLLENADLSCFRVVVVELHRDICGRDGMKRCRAALSRAGLRPDPLYCRRGVEAWIRD</sequence>
<dbReference type="EMBL" id="RCNT01000009">
    <property type="protein sequence ID" value="RMA41047.1"/>
    <property type="molecule type" value="Genomic_DNA"/>
</dbReference>
<dbReference type="Gene3D" id="3.40.50.150">
    <property type="entry name" value="Vaccinia Virus protein VP39"/>
    <property type="match status" value="1"/>
</dbReference>
<dbReference type="GO" id="GO:0016757">
    <property type="term" value="F:glycosyltransferase activity"/>
    <property type="evidence" value="ECO:0007669"/>
    <property type="project" value="InterPro"/>
</dbReference>
<dbReference type="Pfam" id="PF05050">
    <property type="entry name" value="Methyltransf_21"/>
    <property type="match status" value="1"/>
</dbReference>
<protein>
    <submittedName>
        <fullName evidence="3">DUF563 domain-containing protein</fullName>
    </submittedName>
</protein>
<comment type="caution">
    <text evidence="3">The sequence shown here is derived from an EMBL/GenBank/DDBJ whole genome shotgun (WGS) entry which is preliminary data.</text>
</comment>
<gene>
    <name evidence="3" type="ORF">D9R08_16300</name>
</gene>
<evidence type="ECO:0000259" key="2">
    <source>
        <dbReference type="Pfam" id="PF05050"/>
    </source>
</evidence>
<dbReference type="InterPro" id="IPR006342">
    <property type="entry name" value="FkbM_mtfrase"/>
</dbReference>
<name>A0A3L9Y1T6_9RHOB</name>
<dbReference type="Proteomes" id="UP000281343">
    <property type="component" value="Unassembled WGS sequence"/>
</dbReference>
<feature type="domain" description="Methyltransferase FkbM" evidence="2">
    <location>
        <begin position="489"/>
        <end position="548"/>
    </location>
</feature>
<accession>A0A3L9Y1T6</accession>
<dbReference type="Pfam" id="PF04577">
    <property type="entry name" value="Glyco_transf_61"/>
    <property type="match status" value="1"/>
</dbReference>
<evidence type="ECO:0000259" key="1">
    <source>
        <dbReference type="Pfam" id="PF04577"/>
    </source>
</evidence>
<dbReference type="InterPro" id="IPR049625">
    <property type="entry name" value="Glyco_transf_61_cat"/>
</dbReference>
<reference evidence="3 4" key="1">
    <citation type="submission" date="2018-10" db="EMBL/GenBank/DDBJ databases">
        <authorList>
            <person name="Jung H.S."/>
            <person name="Jeon C.O."/>
        </authorList>
    </citation>
    <scope>NUCLEOTIDE SEQUENCE [LARGE SCALE GENOMIC DNA]</scope>
    <source>
        <strain evidence="3 4">MA-7-27</strain>
    </source>
</reference>